<dbReference type="InterPro" id="IPR001173">
    <property type="entry name" value="Glyco_trans_2-like"/>
</dbReference>
<dbReference type="Proteomes" id="UP000297288">
    <property type="component" value="Unassembled WGS sequence"/>
</dbReference>
<evidence type="ECO:0000256" key="2">
    <source>
        <dbReference type="ARBA" id="ARBA00022676"/>
    </source>
</evidence>
<dbReference type="InterPro" id="IPR011989">
    <property type="entry name" value="ARM-like"/>
</dbReference>
<dbReference type="PANTHER" id="PTHR43630">
    <property type="entry name" value="POLY-BETA-1,6-N-ACETYL-D-GLUCOSAMINE SYNTHASE"/>
    <property type="match status" value="1"/>
</dbReference>
<evidence type="ECO:0000313" key="6">
    <source>
        <dbReference type="EMBL" id="TGG88871.1"/>
    </source>
</evidence>
<dbReference type="SUPFAM" id="SSF53448">
    <property type="entry name" value="Nucleotide-diphospho-sugar transferases"/>
    <property type="match status" value="1"/>
</dbReference>
<sequence length="940" mass="110253">MLSLDLLFKIMWFLLFVDIYFFARLLLRKFNMRKFRQKEAYYIEKVGKNFKDIDIDLIIENRVHLNQLIEHIKIVDMSDEEKEKYTQIFINNNVHKKYIKRLSSLSKIRRKEAAVILGYIKTYDVLRELEIALIREKKEDVKFYILWAIVKHKNKNSIPVILRSVKNSTPFYFNKVSSLMVDYGKDLYYYLSYKMDTDEEYLQKLIINFASYFPKESFRFFLIEKATKSSSKEIKELAVNALSENYPEVLDDEFFLKNDDEEIRKKAIEAIAYKNNFSTIIKVSEFLADEKVYQTAISTISSILRSRPGLIEKVLELFKKEKNSEKKKAYARILSLRIEYFMYKLMSRDKEYAKEIIKEIMFSHKTSEIIDFVNKNKIEEIEIEMISVLNSVKSDDYVKRELSYYLNGDLLEKLSLEREEPESLPHFVTNEKGKIKFQWFFLLITFLIPIAIFYFTKYDFIQNNEQTEILKEFVVDFNIYLGFYVISLNLIYLIILVFSYLEKYRQETLWNLKNMEMLTKEGILPSISVIAPAYNEEKNIVESVNSLLSLDYPEYELIVVNDGSKDSTLEKLKSYFYLEKIDYVVNEKLMTRPIRGIYFNKNIPNLIVIDKENGGKADSLNVGINVASKEYICGIDADSILESDSLYKLVSVTIDEPNGISAVGGNIIPVNGNKTDRGFFEEVKIPKNPLALFQTIEYIRAFLAGRLGWSSINSLLIISGAFGLFNREDTIQAGGYMTESERYGKNTLGEDMELVVRVLSGIKERKSKRKISFVYNANAWTEVPEKFWSLFVQRDRWQKGLIDILHFHRRKIFNKNYGTMGLIGLPYHFIFEALGPIFEFSGIVVFLIGLYLGIVSFEIFIFLFIAVVMLGTVVSISSFIIAEDEVNYFSFKETIVLLIFSILENFGYRQFQNFVRLFSYFNSMRSRQSWGKSKRKGFNK</sequence>
<feature type="transmembrane region" description="Helical" evidence="4">
    <location>
        <begin position="477"/>
        <end position="501"/>
    </location>
</feature>
<dbReference type="CDD" id="cd06423">
    <property type="entry name" value="CESA_like"/>
    <property type="match status" value="1"/>
</dbReference>
<dbReference type="Gene3D" id="3.90.550.10">
    <property type="entry name" value="Spore Coat Polysaccharide Biosynthesis Protein SpsA, Chain A"/>
    <property type="match status" value="1"/>
</dbReference>
<reference evidence="6 7" key="1">
    <citation type="submission" date="2019-04" db="EMBL/GenBank/DDBJ databases">
        <title>Draft genome sequence data and analysis of a Fermenting Bacterium, Geotoga petraea strain HO-Geo1, isolated from heavy-oil petroleum reservoir in Russia.</title>
        <authorList>
            <person name="Grouzdev D.S."/>
            <person name="Semenova E.M."/>
            <person name="Sokolova D.S."/>
            <person name="Tourova T.P."/>
            <person name="Poltaraus A.B."/>
            <person name="Nazina T.N."/>
        </authorList>
    </citation>
    <scope>NUCLEOTIDE SEQUENCE [LARGE SCALE GENOMIC DNA]</scope>
    <source>
        <strain evidence="6 7">HO-Geo1</strain>
    </source>
</reference>
<keyword evidence="3 6" id="KW-0808">Transferase</keyword>
<dbReference type="InterPro" id="IPR029044">
    <property type="entry name" value="Nucleotide-diphossugar_trans"/>
</dbReference>
<feature type="transmembrane region" description="Helical" evidence="4">
    <location>
        <begin position="861"/>
        <end position="882"/>
    </location>
</feature>
<keyword evidence="4" id="KW-1133">Transmembrane helix</keyword>
<feature type="transmembrane region" description="Helical" evidence="4">
    <location>
        <begin position="888"/>
        <end position="908"/>
    </location>
</feature>
<proteinExistence type="inferred from homology"/>
<dbReference type="AlphaFoldDB" id="A0A4Z0VXY6"/>
<comment type="caution">
    <text evidence="6">The sequence shown here is derived from an EMBL/GenBank/DDBJ whole genome shotgun (WGS) entry which is preliminary data.</text>
</comment>
<organism evidence="6 7">
    <name type="scientific">Geotoga petraea</name>
    <dbReference type="NCBI Taxonomy" id="28234"/>
    <lineage>
        <taxon>Bacteria</taxon>
        <taxon>Thermotogati</taxon>
        <taxon>Thermotogota</taxon>
        <taxon>Thermotogae</taxon>
        <taxon>Petrotogales</taxon>
        <taxon>Petrotogaceae</taxon>
        <taxon>Geotoga</taxon>
    </lineage>
</organism>
<keyword evidence="4" id="KW-0472">Membrane</keyword>
<comment type="similarity">
    <text evidence="1">Belongs to the glycosyltransferase 2 family.</text>
</comment>
<dbReference type="Gene3D" id="1.25.10.10">
    <property type="entry name" value="Leucine-rich Repeat Variant"/>
    <property type="match status" value="1"/>
</dbReference>
<gene>
    <name evidence="6" type="ORF">E4650_01365</name>
</gene>
<feature type="transmembrane region" description="Helical" evidence="4">
    <location>
        <begin position="6"/>
        <end position="27"/>
    </location>
</feature>
<accession>A0A4Z0VXY6</accession>
<evidence type="ECO:0000256" key="3">
    <source>
        <dbReference type="ARBA" id="ARBA00022679"/>
    </source>
</evidence>
<feature type="transmembrane region" description="Helical" evidence="4">
    <location>
        <begin position="439"/>
        <end position="457"/>
    </location>
</feature>
<dbReference type="Pfam" id="PF00535">
    <property type="entry name" value="Glycos_transf_2"/>
    <property type="match status" value="1"/>
</dbReference>
<feature type="transmembrane region" description="Helical" evidence="4">
    <location>
        <begin position="837"/>
        <end position="854"/>
    </location>
</feature>
<dbReference type="SUPFAM" id="SSF48371">
    <property type="entry name" value="ARM repeat"/>
    <property type="match status" value="1"/>
</dbReference>
<dbReference type="InterPro" id="IPR016024">
    <property type="entry name" value="ARM-type_fold"/>
</dbReference>
<protein>
    <submittedName>
        <fullName evidence="6">Glycosyltransferase</fullName>
    </submittedName>
</protein>
<dbReference type="GO" id="GO:0016757">
    <property type="term" value="F:glycosyltransferase activity"/>
    <property type="evidence" value="ECO:0007669"/>
    <property type="project" value="UniProtKB-KW"/>
</dbReference>
<evidence type="ECO:0000259" key="5">
    <source>
        <dbReference type="Pfam" id="PF00535"/>
    </source>
</evidence>
<dbReference type="EMBL" id="SRME01000001">
    <property type="protein sequence ID" value="TGG88871.1"/>
    <property type="molecule type" value="Genomic_DNA"/>
</dbReference>
<keyword evidence="4" id="KW-0812">Transmembrane</keyword>
<feature type="domain" description="Glycosyltransferase 2-like" evidence="5">
    <location>
        <begin position="528"/>
        <end position="675"/>
    </location>
</feature>
<dbReference type="PANTHER" id="PTHR43630:SF1">
    <property type="entry name" value="POLY-BETA-1,6-N-ACETYL-D-GLUCOSAMINE SYNTHASE"/>
    <property type="match status" value="1"/>
</dbReference>
<evidence type="ECO:0000313" key="7">
    <source>
        <dbReference type="Proteomes" id="UP000297288"/>
    </source>
</evidence>
<evidence type="ECO:0000256" key="4">
    <source>
        <dbReference type="SAM" id="Phobius"/>
    </source>
</evidence>
<keyword evidence="2" id="KW-0328">Glycosyltransferase</keyword>
<evidence type="ECO:0000256" key="1">
    <source>
        <dbReference type="ARBA" id="ARBA00006739"/>
    </source>
</evidence>
<name>A0A4Z0VXY6_9BACT</name>